<evidence type="ECO:0000313" key="2">
    <source>
        <dbReference type="EMBL" id="KGF57622.1"/>
    </source>
</evidence>
<proteinExistence type="predicted"/>
<sequence>MESTDCGAVCLQMLCAFYGKPISLQYIKEGLSISRIGITIRDVKTRATELGLNTIVAKATLQQIVKMQSPVILHWNNNHVTIQQYCS</sequence>
<evidence type="ECO:0000313" key="3">
    <source>
        <dbReference type="Proteomes" id="UP000029578"/>
    </source>
</evidence>
<reference evidence="2 3" key="1">
    <citation type="submission" date="2014-07" db="EMBL/GenBank/DDBJ databases">
        <authorList>
            <person name="McCorrison J."/>
            <person name="Sanka R."/>
            <person name="Torralba M."/>
            <person name="Gillis M."/>
            <person name="Haft D.H."/>
            <person name="Methe B."/>
            <person name="Sutton G."/>
            <person name="Nelson K.E."/>
        </authorList>
    </citation>
    <scope>NUCLEOTIDE SEQUENCE [LARGE SCALE GENOMIC DNA]</scope>
    <source>
        <strain evidence="2 3">DNF00666</strain>
    </source>
</reference>
<dbReference type="GO" id="GO:0016020">
    <property type="term" value="C:membrane"/>
    <property type="evidence" value="ECO:0007669"/>
    <property type="project" value="InterPro"/>
</dbReference>
<accession>A0A096CS40</accession>
<dbReference type="Pfam" id="PF03412">
    <property type="entry name" value="Peptidase_C39"/>
    <property type="match status" value="1"/>
</dbReference>
<feature type="domain" description="Peptidase C39" evidence="1">
    <location>
        <begin position="2"/>
        <end position="79"/>
    </location>
</feature>
<gene>
    <name evidence="2" type="ORF">HMPREF0661_00135</name>
</gene>
<protein>
    <recommendedName>
        <fullName evidence="1">Peptidase C39 domain-containing protein</fullName>
    </recommendedName>
</protein>
<name>A0A096CS40_9BACT</name>
<dbReference type="GO" id="GO:0006508">
    <property type="term" value="P:proteolysis"/>
    <property type="evidence" value="ECO:0007669"/>
    <property type="project" value="InterPro"/>
</dbReference>
<dbReference type="Proteomes" id="UP000029578">
    <property type="component" value="Unassembled WGS sequence"/>
</dbReference>
<comment type="caution">
    <text evidence="2">The sequence shown here is derived from an EMBL/GenBank/DDBJ whole genome shotgun (WGS) entry which is preliminary data.</text>
</comment>
<dbReference type="AlphaFoldDB" id="A0A096CS40"/>
<organism evidence="2 3">
    <name type="scientific">Prevotella melaninogenica DNF00666</name>
    <dbReference type="NCBI Taxonomy" id="1401073"/>
    <lineage>
        <taxon>Bacteria</taxon>
        <taxon>Pseudomonadati</taxon>
        <taxon>Bacteroidota</taxon>
        <taxon>Bacteroidia</taxon>
        <taxon>Bacteroidales</taxon>
        <taxon>Prevotellaceae</taxon>
        <taxon>Prevotella</taxon>
    </lineage>
</organism>
<dbReference type="Gene3D" id="3.90.70.10">
    <property type="entry name" value="Cysteine proteinases"/>
    <property type="match status" value="1"/>
</dbReference>
<evidence type="ECO:0000259" key="1">
    <source>
        <dbReference type="Pfam" id="PF03412"/>
    </source>
</evidence>
<dbReference type="GO" id="GO:0005524">
    <property type="term" value="F:ATP binding"/>
    <property type="evidence" value="ECO:0007669"/>
    <property type="project" value="InterPro"/>
</dbReference>
<dbReference type="InterPro" id="IPR005074">
    <property type="entry name" value="Peptidase_C39"/>
</dbReference>
<dbReference type="EMBL" id="JRNS01000020">
    <property type="protein sequence ID" value="KGF57622.1"/>
    <property type="molecule type" value="Genomic_DNA"/>
</dbReference>
<dbReference type="GO" id="GO:0008233">
    <property type="term" value="F:peptidase activity"/>
    <property type="evidence" value="ECO:0007669"/>
    <property type="project" value="InterPro"/>
</dbReference>